<dbReference type="EMBL" id="BAAAKW010000005">
    <property type="protein sequence ID" value="GAA1206640.1"/>
    <property type="molecule type" value="Genomic_DNA"/>
</dbReference>
<name>A0ABP4FYF5_9MICO</name>
<gene>
    <name evidence="2" type="ORF">GCM10009655_02170</name>
</gene>
<comment type="caution">
    <text evidence="2">The sequence shown here is derived from an EMBL/GenBank/DDBJ whole genome shotgun (WGS) entry which is preliminary data.</text>
</comment>
<protein>
    <recommendedName>
        <fullName evidence="4">Lipoprotein</fullName>
    </recommendedName>
</protein>
<accession>A0ABP4FYF5</accession>
<dbReference type="Proteomes" id="UP001500943">
    <property type="component" value="Unassembled WGS sequence"/>
</dbReference>
<evidence type="ECO:0000256" key="1">
    <source>
        <dbReference type="SAM" id="SignalP"/>
    </source>
</evidence>
<keyword evidence="3" id="KW-1185">Reference proteome</keyword>
<dbReference type="PROSITE" id="PS51257">
    <property type="entry name" value="PROKAR_LIPOPROTEIN"/>
    <property type="match status" value="1"/>
</dbReference>
<proteinExistence type="predicted"/>
<feature type="chain" id="PRO_5045312721" description="Lipoprotein" evidence="1">
    <location>
        <begin position="26"/>
        <end position="183"/>
    </location>
</feature>
<evidence type="ECO:0000313" key="3">
    <source>
        <dbReference type="Proteomes" id="UP001500943"/>
    </source>
</evidence>
<reference evidence="3" key="1">
    <citation type="journal article" date="2019" name="Int. J. Syst. Evol. Microbiol.">
        <title>The Global Catalogue of Microorganisms (GCM) 10K type strain sequencing project: providing services to taxonomists for standard genome sequencing and annotation.</title>
        <authorList>
            <consortium name="The Broad Institute Genomics Platform"/>
            <consortium name="The Broad Institute Genome Sequencing Center for Infectious Disease"/>
            <person name="Wu L."/>
            <person name="Ma J."/>
        </authorList>
    </citation>
    <scope>NUCLEOTIDE SEQUENCE [LARGE SCALE GENOMIC DNA]</scope>
    <source>
        <strain evidence="3">JCM 12762</strain>
    </source>
</reference>
<evidence type="ECO:0008006" key="4">
    <source>
        <dbReference type="Google" id="ProtNLM"/>
    </source>
</evidence>
<dbReference type="RefSeq" id="WP_343922406.1">
    <property type="nucleotide sequence ID" value="NZ_BAAAKW010000005.1"/>
</dbReference>
<evidence type="ECO:0000313" key="2">
    <source>
        <dbReference type="EMBL" id="GAA1206640.1"/>
    </source>
</evidence>
<organism evidence="2 3">
    <name type="scientific">Rhodoglobus aureus</name>
    <dbReference type="NCBI Taxonomy" id="191497"/>
    <lineage>
        <taxon>Bacteria</taxon>
        <taxon>Bacillati</taxon>
        <taxon>Actinomycetota</taxon>
        <taxon>Actinomycetes</taxon>
        <taxon>Micrococcales</taxon>
        <taxon>Microbacteriaceae</taxon>
        <taxon>Rhodoglobus</taxon>
    </lineage>
</organism>
<feature type="signal peptide" evidence="1">
    <location>
        <begin position="1"/>
        <end position="25"/>
    </location>
</feature>
<keyword evidence="1" id="KW-0732">Signal</keyword>
<sequence>MQLPKFILFAGGVLLSALLSGCVLTGGVSPADDSTIPSGPFATDDDALAAAESTYEKYLEIMSATMRGDENGNRLGEVAMDPLLVGSVDVLIRSANAGNRSTGTVTGSDYVLRDYSPAGEPASIITIQMCRDVSQSHTYDSDGELLVRSVAPDRSTMEVTFGYDYERKRLLASGNQILDTGPC</sequence>